<dbReference type="GO" id="GO:0005615">
    <property type="term" value="C:extracellular space"/>
    <property type="evidence" value="ECO:0007669"/>
    <property type="project" value="TreeGrafter"/>
</dbReference>
<dbReference type="Pfam" id="PF02995">
    <property type="entry name" value="DUF229"/>
    <property type="match status" value="1"/>
</dbReference>
<proteinExistence type="predicted"/>
<dbReference type="HOGENOM" id="CLU_018076_3_0_1"/>
<dbReference type="OrthoDB" id="413313at2759"/>
<sequence>MMDLLKDQNRYQIEVSTIHNDKNIGKEEKEDGGMMVSLKDQDPSLIKVRAIHSDKDREKGESTGNGGMMDFLKDQKCKIPKLDINGSEVSSFFHDPKPLECQIPGRFEKEWLFLDDQGVIRFSEEHQKAICQMQYFWRITEHSNGYGEMISLKDGDKFDDGEYARVNCHEKSSNWTTLLWNITPNLKAVERAKKLREAEKKKYNVYILGFDSLSQMSFRRKLPKTVKFLEETLGSVVLNGYNIVGDGTPQALIPILTAQTETELPLTRRRYKKANYVDDVYPFIWKNYSDKGYVIMYAEDAYDVGTFSYRLKGFRQQPTDHYTRTFFRDVESRREKNCINSQPIHKVKHSNTQANHKMIFQIWLKKSKQFMKVYKDLPRFLFMFQSLLSHDDINLVGVEDEDVAAHLKTMNSEGLFDDSIVIVMADHGHRFAKLRETHQGQLEERMPFFSISLPKQLKMTEKGKVMEKNLRENAEKLTSPFDIHASLIDILNLPNDSSEEKDFNQMQDASHQRSLSVFRPIPEDRTCAQAGIEAHWCTCLSWQNAMDTKEDRMLTERIAIAVVSEFNREISAEKDLCSPLTLSKIHDSKKLLPSKSLLAYKTAKDYDGFVPNLSGKTTAAFAHYQLKIETKPGNGIYEITLFYDRIQDEIQMDFSAISHVNKYGDNPHCIVDKNYFLATYCVCYDKIRNQ</sequence>
<dbReference type="InParanoid" id="G0NQ49"/>
<dbReference type="CDD" id="cd16021">
    <property type="entry name" value="ALP_like"/>
    <property type="match status" value="1"/>
</dbReference>
<dbReference type="PANTHER" id="PTHR10974">
    <property type="entry name" value="FI08016P-RELATED"/>
    <property type="match status" value="1"/>
</dbReference>
<keyword evidence="2" id="KW-1185">Reference proteome</keyword>
<dbReference type="STRING" id="135651.G0NQ49"/>
<accession>G0NQ49</accession>
<dbReference type="FunFam" id="3.40.720.10:FF:000017">
    <property type="entry name" value="Predicted protein"/>
    <property type="match status" value="1"/>
</dbReference>
<dbReference type="InterPro" id="IPR004245">
    <property type="entry name" value="DUF229"/>
</dbReference>
<dbReference type="AlphaFoldDB" id="G0NQ49"/>
<evidence type="ECO:0000313" key="1">
    <source>
        <dbReference type="EMBL" id="EGT35501.1"/>
    </source>
</evidence>
<dbReference type="PANTHER" id="PTHR10974:SF1">
    <property type="entry name" value="FI08016P-RELATED"/>
    <property type="match status" value="1"/>
</dbReference>
<dbReference type="SUPFAM" id="SSF53649">
    <property type="entry name" value="Alkaline phosphatase-like"/>
    <property type="match status" value="1"/>
</dbReference>
<protein>
    <submittedName>
        <fullName evidence="1">Uncharacterized protein</fullName>
    </submittedName>
</protein>
<evidence type="ECO:0000313" key="2">
    <source>
        <dbReference type="Proteomes" id="UP000008068"/>
    </source>
</evidence>
<name>G0NQ49_CAEBE</name>
<gene>
    <name evidence="1" type="ORF">CAEBREN_32619</name>
</gene>
<reference evidence="2" key="1">
    <citation type="submission" date="2011-07" db="EMBL/GenBank/DDBJ databases">
        <authorList>
            <consortium name="Caenorhabditis brenneri Sequencing and Analysis Consortium"/>
            <person name="Wilson R.K."/>
        </authorList>
    </citation>
    <scope>NUCLEOTIDE SEQUENCE [LARGE SCALE GENOMIC DNA]</scope>
    <source>
        <strain evidence="2">PB2801</strain>
    </source>
</reference>
<dbReference type="InterPro" id="IPR017850">
    <property type="entry name" value="Alkaline_phosphatase_core_sf"/>
</dbReference>
<dbReference type="Gene3D" id="3.40.720.10">
    <property type="entry name" value="Alkaline Phosphatase, subunit A"/>
    <property type="match status" value="1"/>
</dbReference>
<organism evidence="2">
    <name type="scientific">Caenorhabditis brenneri</name>
    <name type="common">Nematode worm</name>
    <dbReference type="NCBI Taxonomy" id="135651"/>
    <lineage>
        <taxon>Eukaryota</taxon>
        <taxon>Metazoa</taxon>
        <taxon>Ecdysozoa</taxon>
        <taxon>Nematoda</taxon>
        <taxon>Chromadorea</taxon>
        <taxon>Rhabditida</taxon>
        <taxon>Rhabditina</taxon>
        <taxon>Rhabditomorpha</taxon>
        <taxon>Rhabditoidea</taxon>
        <taxon>Rhabditidae</taxon>
        <taxon>Peloderinae</taxon>
        <taxon>Caenorhabditis</taxon>
    </lineage>
</organism>
<dbReference type="eggNOG" id="ENOG502QQ0X">
    <property type="taxonomic scope" value="Eukaryota"/>
</dbReference>
<dbReference type="Proteomes" id="UP000008068">
    <property type="component" value="Unassembled WGS sequence"/>
</dbReference>
<dbReference type="EMBL" id="GL379923">
    <property type="protein sequence ID" value="EGT35501.1"/>
    <property type="molecule type" value="Genomic_DNA"/>
</dbReference>